<dbReference type="PANTHER" id="PTHR31060:SF33">
    <property type="entry name" value="OS04G0278000 PROTEIN"/>
    <property type="match status" value="1"/>
</dbReference>
<dbReference type="Proteomes" id="UP000233837">
    <property type="component" value="Unassembled WGS sequence"/>
</dbReference>
<dbReference type="GO" id="GO:0016567">
    <property type="term" value="P:protein ubiquitination"/>
    <property type="evidence" value="ECO:0007669"/>
    <property type="project" value="UniProtKB-UniPathway"/>
</dbReference>
<evidence type="ECO:0000313" key="7">
    <source>
        <dbReference type="Proteomes" id="UP000233837"/>
    </source>
</evidence>
<dbReference type="PANTHER" id="PTHR31060">
    <property type="entry name" value="OSJNBA0011J08.25 PROTEIN-RELATED"/>
    <property type="match status" value="1"/>
</dbReference>
<dbReference type="EMBL" id="KZ502910">
    <property type="protein sequence ID" value="PKU70806.1"/>
    <property type="molecule type" value="Genomic_DNA"/>
</dbReference>
<evidence type="ECO:0000256" key="2">
    <source>
        <dbReference type="ARBA" id="ARBA00004906"/>
    </source>
</evidence>
<dbReference type="AlphaFoldDB" id="A0A2I0W568"/>
<protein>
    <submittedName>
        <fullName evidence="6">BTB/POZ domain-containing protein</fullName>
    </submittedName>
</protein>
<reference evidence="6 7" key="2">
    <citation type="journal article" date="2017" name="Nature">
        <title>The Apostasia genome and the evolution of orchids.</title>
        <authorList>
            <person name="Zhang G.Q."/>
            <person name="Liu K.W."/>
            <person name="Li Z."/>
            <person name="Lohaus R."/>
            <person name="Hsiao Y.Y."/>
            <person name="Niu S.C."/>
            <person name="Wang J.Y."/>
            <person name="Lin Y.C."/>
            <person name="Xu Q."/>
            <person name="Chen L.J."/>
            <person name="Yoshida K."/>
            <person name="Fujiwara S."/>
            <person name="Wang Z.W."/>
            <person name="Zhang Y.Q."/>
            <person name="Mitsuda N."/>
            <person name="Wang M."/>
            <person name="Liu G.H."/>
            <person name="Pecoraro L."/>
            <person name="Huang H.X."/>
            <person name="Xiao X.J."/>
            <person name="Lin M."/>
            <person name="Wu X.Y."/>
            <person name="Wu W.L."/>
            <person name="Chen Y.Y."/>
            <person name="Chang S.B."/>
            <person name="Sakamoto S."/>
            <person name="Ohme-Takagi M."/>
            <person name="Yagi M."/>
            <person name="Zeng S.J."/>
            <person name="Shen C.Y."/>
            <person name="Yeh C.M."/>
            <person name="Luo Y.B."/>
            <person name="Tsai W.C."/>
            <person name="Van de Peer Y."/>
            <person name="Liu Z.J."/>
        </authorList>
    </citation>
    <scope>NUCLEOTIDE SEQUENCE [LARGE SCALE GENOMIC DNA]</scope>
    <source>
        <tissue evidence="6">The whole plant</tissue>
    </source>
</reference>
<gene>
    <name evidence="6" type="primary">PRL1-IFG</name>
    <name evidence="6" type="ORF">MA16_Dca010786</name>
</gene>
<evidence type="ECO:0000256" key="4">
    <source>
        <dbReference type="SAM" id="MobiDB-lite"/>
    </source>
</evidence>
<organism evidence="6 7">
    <name type="scientific">Dendrobium catenatum</name>
    <dbReference type="NCBI Taxonomy" id="906689"/>
    <lineage>
        <taxon>Eukaryota</taxon>
        <taxon>Viridiplantae</taxon>
        <taxon>Streptophyta</taxon>
        <taxon>Embryophyta</taxon>
        <taxon>Tracheophyta</taxon>
        <taxon>Spermatophyta</taxon>
        <taxon>Magnoliopsida</taxon>
        <taxon>Liliopsida</taxon>
        <taxon>Asparagales</taxon>
        <taxon>Orchidaceae</taxon>
        <taxon>Epidendroideae</taxon>
        <taxon>Malaxideae</taxon>
        <taxon>Dendrobiinae</taxon>
        <taxon>Dendrobium</taxon>
    </lineage>
</organism>
<keyword evidence="7" id="KW-1185">Reference proteome</keyword>
<dbReference type="InterPro" id="IPR038920">
    <property type="entry name" value="At3g05675-like"/>
</dbReference>
<accession>A0A2I0W568</accession>
<dbReference type="UniPathway" id="UPA00143"/>
<keyword evidence="3" id="KW-0833">Ubl conjugation pathway</keyword>
<feature type="region of interest" description="Disordered" evidence="4">
    <location>
        <begin position="1"/>
        <end position="21"/>
    </location>
</feature>
<sequence length="545" mass="60791">MLDPGGNRRSTASSGRRSSGFRGAWCCSFAAAPQSPDCRHSARNPYKQPAVATVAAPKVPSCTNSLHSSPSPSSKLGLGIIDPRRILSPGRVSPIDSYVPLVQLPEKASSFVSTEEHEVPYPSLPGGDLPSSAAKVDSGACDREKGLDLRFKVTGRDGRSLMMEMDSEVLCANSSYFAGMVLRSRRKVSDALKDCWEIEVDGVEDLDVFRDTIEMMYDRNEMKWLMKAGVSRAIDVLEVSTSVMFDRGTRSCLKYLEAVPWSEHEEEKLKSLFSRCTFDASVTEEVLARLHSVGSSGSEELAVQLIRSVTNGINGNARKELQALVNGLFSKSSVYSKELAGLNKDSLYGICGTCVNSLMELFKEASSSLRAEPVLLTKDQRPLVERVSKQVENLNWLLDILIDKQMAVDFVYLWAAQDELVRLHERTSSMIRYELSRISASVFMAMGRGNIQCRADVRHSVLRKWFRPLLLDFGWIQRCPKGLDMRMLEEGLGQVILTLPLKQQHTLFVEWFQFFGSQGSECPNLSKAFQVWWRRSFVRGAGTHS</sequence>
<evidence type="ECO:0000256" key="3">
    <source>
        <dbReference type="ARBA" id="ARBA00022786"/>
    </source>
</evidence>
<dbReference type="Pfam" id="PF25553">
    <property type="entry name" value="BTB-POZ_ANK-like"/>
    <property type="match status" value="1"/>
</dbReference>
<dbReference type="InterPro" id="IPR058039">
    <property type="entry name" value="At3g05675-like_ankyrin"/>
</dbReference>
<feature type="domain" description="At3g05675-like ankyrin-like" evidence="5">
    <location>
        <begin position="298"/>
        <end position="539"/>
    </location>
</feature>
<evidence type="ECO:0000256" key="1">
    <source>
        <dbReference type="ARBA" id="ARBA00002668"/>
    </source>
</evidence>
<evidence type="ECO:0000313" key="6">
    <source>
        <dbReference type="EMBL" id="PKU70806.1"/>
    </source>
</evidence>
<evidence type="ECO:0000259" key="5">
    <source>
        <dbReference type="Pfam" id="PF25553"/>
    </source>
</evidence>
<comment type="pathway">
    <text evidence="2">Protein modification; protein ubiquitination.</text>
</comment>
<proteinExistence type="predicted"/>
<name>A0A2I0W568_9ASPA</name>
<reference evidence="6 7" key="1">
    <citation type="journal article" date="2016" name="Sci. Rep.">
        <title>The Dendrobium catenatum Lindl. genome sequence provides insights into polysaccharide synthase, floral development and adaptive evolution.</title>
        <authorList>
            <person name="Zhang G.Q."/>
            <person name="Xu Q."/>
            <person name="Bian C."/>
            <person name="Tsai W.C."/>
            <person name="Yeh C.M."/>
            <person name="Liu K.W."/>
            <person name="Yoshida K."/>
            <person name="Zhang L.S."/>
            <person name="Chang S.B."/>
            <person name="Chen F."/>
            <person name="Shi Y."/>
            <person name="Su Y.Y."/>
            <person name="Zhang Y.Q."/>
            <person name="Chen L.J."/>
            <person name="Yin Y."/>
            <person name="Lin M."/>
            <person name="Huang H."/>
            <person name="Deng H."/>
            <person name="Wang Z.W."/>
            <person name="Zhu S.L."/>
            <person name="Zhao X."/>
            <person name="Deng C."/>
            <person name="Niu S.C."/>
            <person name="Huang J."/>
            <person name="Wang M."/>
            <person name="Liu G.H."/>
            <person name="Yang H.J."/>
            <person name="Xiao X.J."/>
            <person name="Hsiao Y.Y."/>
            <person name="Wu W.L."/>
            <person name="Chen Y.Y."/>
            <person name="Mitsuda N."/>
            <person name="Ohme-Takagi M."/>
            <person name="Luo Y.B."/>
            <person name="Van de Peer Y."/>
            <person name="Liu Z.J."/>
        </authorList>
    </citation>
    <scope>NUCLEOTIDE SEQUENCE [LARGE SCALE GENOMIC DNA]</scope>
    <source>
        <tissue evidence="6">The whole plant</tissue>
    </source>
</reference>
<dbReference type="OrthoDB" id="671361at2759"/>
<comment type="function">
    <text evidence="1">May act as a substrate-specific adapter of an E3 ubiquitin-protein ligase complex (CUL3-RBX1-BTB) which mediates the ubiquitination and subsequent proteasomal degradation of target proteins.</text>
</comment>